<dbReference type="AlphaFoldDB" id="X1EHA2"/>
<evidence type="ECO:0000313" key="1">
    <source>
        <dbReference type="EMBL" id="GAH31952.1"/>
    </source>
</evidence>
<name>X1EHA2_9ZZZZ</name>
<accession>X1EHA2</accession>
<proteinExistence type="predicted"/>
<dbReference type="EMBL" id="BARU01011612">
    <property type="protein sequence ID" value="GAH31952.1"/>
    <property type="molecule type" value="Genomic_DNA"/>
</dbReference>
<comment type="caution">
    <text evidence="1">The sequence shown here is derived from an EMBL/GenBank/DDBJ whole genome shotgun (WGS) entry which is preliminary data.</text>
</comment>
<gene>
    <name evidence="1" type="ORF">S03H2_21743</name>
</gene>
<organism evidence="1">
    <name type="scientific">marine sediment metagenome</name>
    <dbReference type="NCBI Taxonomy" id="412755"/>
    <lineage>
        <taxon>unclassified sequences</taxon>
        <taxon>metagenomes</taxon>
        <taxon>ecological metagenomes</taxon>
    </lineage>
</organism>
<feature type="non-terminal residue" evidence="1">
    <location>
        <position position="45"/>
    </location>
</feature>
<sequence length="45" mass="5173">MDQLRTKEVVFLADGAKPNWDIQQTNFPDAIPILDFYHAKGRIQA</sequence>
<reference evidence="1" key="1">
    <citation type="journal article" date="2014" name="Front. Microbiol.">
        <title>High frequency of phylogenetically diverse reductive dehalogenase-homologous genes in deep subseafloor sedimentary metagenomes.</title>
        <authorList>
            <person name="Kawai M."/>
            <person name="Futagami T."/>
            <person name="Toyoda A."/>
            <person name="Takaki Y."/>
            <person name="Nishi S."/>
            <person name="Hori S."/>
            <person name="Arai W."/>
            <person name="Tsubouchi T."/>
            <person name="Morono Y."/>
            <person name="Uchiyama I."/>
            <person name="Ito T."/>
            <person name="Fujiyama A."/>
            <person name="Inagaki F."/>
            <person name="Takami H."/>
        </authorList>
    </citation>
    <scope>NUCLEOTIDE SEQUENCE</scope>
    <source>
        <strain evidence="1">Expedition CK06-06</strain>
    </source>
</reference>
<protein>
    <submittedName>
        <fullName evidence="1">Uncharacterized protein</fullName>
    </submittedName>
</protein>